<evidence type="ECO:0000313" key="2">
    <source>
        <dbReference type="Proteomes" id="UP000663181"/>
    </source>
</evidence>
<protein>
    <submittedName>
        <fullName evidence="1">Uncharacterized protein</fullName>
    </submittedName>
</protein>
<reference evidence="1 2" key="1">
    <citation type="submission" date="2020-10" db="EMBL/GenBank/DDBJ databases">
        <title>Phylogeny of dyella-like bacteria.</title>
        <authorList>
            <person name="Fu J."/>
        </authorList>
    </citation>
    <scope>NUCLEOTIDE SEQUENCE [LARGE SCALE GENOMIC DNA]</scope>
    <source>
        <strain evidence="1 2">DHOB09</strain>
    </source>
</reference>
<dbReference type="Proteomes" id="UP000663181">
    <property type="component" value="Chromosome"/>
</dbReference>
<sequence>MKILKSLSLALVVGLIGLGIGSLDGCATLQADQSKAELVCSNLSSVNATFTAFNNVLIAEPATKVIGTKAAADLAAAQAPIQALCANVGIVTDTQITGALQQVLPAIAAIVATLPLPAATQASIQGGLVAAEGVVGLAGLFESQLQAAQAAKAMPAPASTVASPAQ</sequence>
<organism evidence="1 2">
    <name type="scientific">Dyella caseinilytica</name>
    <dbReference type="NCBI Taxonomy" id="1849581"/>
    <lineage>
        <taxon>Bacteria</taxon>
        <taxon>Pseudomonadati</taxon>
        <taxon>Pseudomonadota</taxon>
        <taxon>Gammaproteobacteria</taxon>
        <taxon>Lysobacterales</taxon>
        <taxon>Rhodanobacteraceae</taxon>
        <taxon>Dyella</taxon>
    </lineage>
</organism>
<keyword evidence="2" id="KW-1185">Reference proteome</keyword>
<dbReference type="EMBL" id="CP064030">
    <property type="protein sequence ID" value="QRN55242.1"/>
    <property type="molecule type" value="Genomic_DNA"/>
</dbReference>
<evidence type="ECO:0000313" key="1">
    <source>
        <dbReference type="EMBL" id="QRN55242.1"/>
    </source>
</evidence>
<name>A0ABX7H006_9GAMM</name>
<gene>
    <name evidence="1" type="ORF">ISN74_07905</name>
</gene>
<accession>A0ABX7H006</accession>
<proteinExistence type="predicted"/>
<dbReference type="RefSeq" id="WP_188798810.1">
    <property type="nucleotide sequence ID" value="NZ_BMIZ01000001.1"/>
</dbReference>